<dbReference type="Pfam" id="PF00430">
    <property type="entry name" value="ATP-synt_B"/>
    <property type="match status" value="1"/>
</dbReference>
<dbReference type="PANTHER" id="PTHR33445:SF1">
    <property type="entry name" value="ATP SYNTHASE SUBUNIT B"/>
    <property type="match status" value="1"/>
</dbReference>
<reference evidence="17 18" key="1">
    <citation type="submission" date="2012-05" db="EMBL/GenBank/DDBJ databases">
        <authorList>
            <person name="Harkins D.M."/>
            <person name="Madupu R."/>
            <person name="Durkin A.S."/>
            <person name="Torralba M."/>
            <person name="Methe B."/>
            <person name="Sutton G.G."/>
            <person name="Nelson K.E."/>
        </authorList>
    </citation>
    <scope>NUCLEOTIDE SEQUENCE [LARGE SCALE GENOMIC DNA]</scope>
    <source>
        <strain evidence="17 18">F0489</strain>
    </source>
</reference>
<keyword evidence="18" id="KW-1185">Reference proteome</keyword>
<evidence type="ECO:0000256" key="7">
    <source>
        <dbReference type="ARBA" id="ARBA00022781"/>
    </source>
</evidence>
<evidence type="ECO:0000256" key="1">
    <source>
        <dbReference type="ARBA" id="ARBA00004162"/>
    </source>
</evidence>
<dbReference type="GO" id="GO:0016787">
    <property type="term" value="F:hydrolase activity"/>
    <property type="evidence" value="ECO:0007669"/>
    <property type="project" value="UniProtKB-KW"/>
</dbReference>
<keyword evidence="7 14" id="KW-0375">Hydrogen ion transport</keyword>
<dbReference type="InterPro" id="IPR005864">
    <property type="entry name" value="ATP_synth_F0_bsu_bac"/>
</dbReference>
<evidence type="ECO:0000256" key="3">
    <source>
        <dbReference type="ARBA" id="ARBA00022448"/>
    </source>
</evidence>
<keyword evidence="5 14" id="KW-0138">CF(0)</keyword>
<dbReference type="GO" id="GO:0005886">
    <property type="term" value="C:plasma membrane"/>
    <property type="evidence" value="ECO:0007669"/>
    <property type="project" value="UniProtKB-SubCell"/>
</dbReference>
<dbReference type="AlphaFoldDB" id="J0N0Z4"/>
<evidence type="ECO:0000256" key="6">
    <source>
        <dbReference type="ARBA" id="ARBA00022692"/>
    </source>
</evidence>
<evidence type="ECO:0000256" key="5">
    <source>
        <dbReference type="ARBA" id="ARBA00022547"/>
    </source>
</evidence>
<dbReference type="PATRIC" id="fig|1125718.3.peg.2095"/>
<dbReference type="InterPro" id="IPR002146">
    <property type="entry name" value="ATP_synth_b/b'su_bac/chlpt"/>
</dbReference>
<sequence length="204" mass="21771">MTLEIALNAANAVLPAASEGGEESGNMLLPETSDLVWGTVAFLIIAVVLLRYALPRFTKVLDERTRRIEEGLELADKAKEDQSNAELKAARLVEDARRDAAKIREDAQVQAQEIVAAAREAAQGEAGKALDAAERQIQADKQAAQISLRTDVGLLASSLAEKIVGEQLKDTELSARVIDRFLDDLEAAPSGEQGVAPTGEGAVR</sequence>
<dbReference type="HAMAP" id="MF_01398">
    <property type="entry name" value="ATP_synth_b_bprime"/>
    <property type="match status" value="1"/>
</dbReference>
<evidence type="ECO:0000256" key="14">
    <source>
        <dbReference type="HAMAP-Rule" id="MF_01398"/>
    </source>
</evidence>
<evidence type="ECO:0000256" key="4">
    <source>
        <dbReference type="ARBA" id="ARBA00022475"/>
    </source>
</evidence>
<evidence type="ECO:0000256" key="2">
    <source>
        <dbReference type="ARBA" id="ARBA00005513"/>
    </source>
</evidence>
<comment type="subcellular location">
    <subcellularLocation>
        <location evidence="1 14">Cell membrane</location>
        <topology evidence="1 14">Single-pass membrane protein</topology>
    </subcellularLocation>
</comment>
<dbReference type="NCBIfam" id="NF004412">
    <property type="entry name" value="PRK05759.1-3"/>
    <property type="match status" value="1"/>
</dbReference>
<evidence type="ECO:0000256" key="11">
    <source>
        <dbReference type="ARBA" id="ARBA00023310"/>
    </source>
</evidence>
<comment type="similarity">
    <text evidence="2 14 15">Belongs to the ATPase B chain family.</text>
</comment>
<keyword evidence="17" id="KW-0378">Hydrolase</keyword>
<dbReference type="GO" id="GO:0046961">
    <property type="term" value="F:proton-transporting ATPase activity, rotational mechanism"/>
    <property type="evidence" value="ECO:0007669"/>
    <property type="project" value="TreeGrafter"/>
</dbReference>
<evidence type="ECO:0000256" key="13">
    <source>
        <dbReference type="ARBA" id="ARBA00025830"/>
    </source>
</evidence>
<dbReference type="InterPro" id="IPR028987">
    <property type="entry name" value="ATP_synth_B-like_membr_sf"/>
</dbReference>
<evidence type="ECO:0000256" key="9">
    <source>
        <dbReference type="ARBA" id="ARBA00023065"/>
    </source>
</evidence>
<comment type="subunit">
    <text evidence="13 14">F-type ATPases have 2 components, F(1) - the catalytic core - and F(0) - the membrane proton channel. F(1) has five subunits: alpha(3), beta(3), gamma(1), delta(1), epsilon(1). F(0) has three main subunits: a(1), b(2) and c(10-14). The alpha and beta chains form an alternating ring which encloses part of the gamma chain. F(1) is attached to F(0) by a central stalk formed by the gamma and epsilon chains, while a peripheral stalk is formed by the delta and b chains.</text>
</comment>
<keyword evidence="8 14" id="KW-1133">Transmembrane helix</keyword>
<evidence type="ECO:0000313" key="17">
    <source>
        <dbReference type="EMBL" id="EJF40399.1"/>
    </source>
</evidence>
<feature type="coiled-coil region" evidence="16">
    <location>
        <begin position="75"/>
        <end position="113"/>
    </location>
</feature>
<dbReference type="RefSeq" id="WP_008732551.1">
    <property type="nucleotide sequence ID" value="NZ_AKFT01000171.1"/>
</dbReference>
<dbReference type="GO" id="GO:0046933">
    <property type="term" value="F:proton-transporting ATP synthase activity, rotational mechanism"/>
    <property type="evidence" value="ECO:0007669"/>
    <property type="project" value="UniProtKB-UniRule"/>
</dbReference>
<evidence type="ECO:0000256" key="16">
    <source>
        <dbReference type="SAM" id="Coils"/>
    </source>
</evidence>
<comment type="caution">
    <text evidence="17">The sequence shown here is derived from an EMBL/GenBank/DDBJ whole genome shotgun (WGS) entry which is preliminary data.</text>
</comment>
<proteinExistence type="inferred from homology"/>
<evidence type="ECO:0000256" key="8">
    <source>
        <dbReference type="ARBA" id="ARBA00022989"/>
    </source>
</evidence>
<dbReference type="NCBIfam" id="TIGR01144">
    <property type="entry name" value="ATP_synt_b"/>
    <property type="match status" value="1"/>
</dbReference>
<dbReference type="InterPro" id="IPR050059">
    <property type="entry name" value="ATP_synthase_B_chain"/>
</dbReference>
<evidence type="ECO:0000256" key="10">
    <source>
        <dbReference type="ARBA" id="ARBA00023136"/>
    </source>
</evidence>
<keyword evidence="6 14" id="KW-0812">Transmembrane</keyword>
<keyword evidence="3 14" id="KW-0813">Transport</keyword>
<protein>
    <recommendedName>
        <fullName evidence="14">ATP synthase subunit b</fullName>
    </recommendedName>
    <alternativeName>
        <fullName evidence="14">ATP synthase F(0) sector subunit b</fullName>
    </alternativeName>
    <alternativeName>
        <fullName evidence="14">ATPase subunit I</fullName>
    </alternativeName>
    <alternativeName>
        <fullName evidence="14">F-type ATPase subunit b</fullName>
        <shortName evidence="14">F-ATPase subunit b</shortName>
    </alternativeName>
</protein>
<gene>
    <name evidence="14 17" type="primary">atpF</name>
    <name evidence="17" type="ORF">HMPREF1318_0789</name>
</gene>
<dbReference type="eggNOG" id="COG0711">
    <property type="taxonomic scope" value="Bacteria"/>
</dbReference>
<organism evidence="17 18">
    <name type="scientific">Actinomyces massiliensis F0489</name>
    <dbReference type="NCBI Taxonomy" id="1125718"/>
    <lineage>
        <taxon>Bacteria</taxon>
        <taxon>Bacillati</taxon>
        <taxon>Actinomycetota</taxon>
        <taxon>Actinomycetes</taxon>
        <taxon>Actinomycetales</taxon>
        <taxon>Actinomycetaceae</taxon>
        <taxon>Actinomyces</taxon>
    </lineage>
</organism>
<comment type="function">
    <text evidence="14">Component of the F(0) channel, it forms part of the peripheral stalk, linking F(1) to F(0).</text>
</comment>
<dbReference type="Gene3D" id="6.10.250.1580">
    <property type="match status" value="1"/>
</dbReference>
<keyword evidence="16" id="KW-0175">Coiled coil</keyword>
<name>J0N0Z4_9ACTO</name>
<keyword evidence="9 14" id="KW-0406">Ion transport</keyword>
<dbReference type="CDD" id="cd06503">
    <property type="entry name" value="ATP-synt_Fo_b"/>
    <property type="match status" value="1"/>
</dbReference>
<keyword evidence="4 14" id="KW-1003">Cell membrane</keyword>
<dbReference type="PANTHER" id="PTHR33445">
    <property type="entry name" value="ATP SYNTHASE SUBUNIT B', CHLOROPLASTIC"/>
    <property type="match status" value="1"/>
</dbReference>
<comment type="function">
    <text evidence="12 14">F(1)F(0) ATP synthase produces ATP from ADP in the presence of a proton or sodium gradient. F-type ATPases consist of two structural domains, F(1) containing the extramembraneous catalytic core and F(0) containing the membrane proton channel, linked together by a central stalk and a peripheral stalk. During catalysis, ATP synthesis in the catalytic domain of F(1) is coupled via a rotary mechanism of the central stalk subunits to proton translocation.</text>
</comment>
<keyword evidence="11 14" id="KW-0066">ATP synthesis</keyword>
<dbReference type="OrthoDB" id="5243563at2"/>
<dbReference type="GO" id="GO:0045259">
    <property type="term" value="C:proton-transporting ATP synthase complex"/>
    <property type="evidence" value="ECO:0007669"/>
    <property type="project" value="UniProtKB-KW"/>
</dbReference>
<dbReference type="Proteomes" id="UP000002941">
    <property type="component" value="Unassembled WGS sequence"/>
</dbReference>
<feature type="transmembrane region" description="Helical" evidence="14">
    <location>
        <begin position="35"/>
        <end position="54"/>
    </location>
</feature>
<keyword evidence="10 14" id="KW-0472">Membrane</keyword>
<evidence type="ECO:0000256" key="12">
    <source>
        <dbReference type="ARBA" id="ARBA00025198"/>
    </source>
</evidence>
<dbReference type="SUPFAM" id="SSF81573">
    <property type="entry name" value="F1F0 ATP synthase subunit B, membrane domain"/>
    <property type="match status" value="1"/>
</dbReference>
<evidence type="ECO:0000256" key="15">
    <source>
        <dbReference type="RuleBase" id="RU003848"/>
    </source>
</evidence>
<evidence type="ECO:0000313" key="18">
    <source>
        <dbReference type="Proteomes" id="UP000002941"/>
    </source>
</evidence>
<accession>J0N0Z4</accession>
<dbReference type="EMBL" id="AKFT01000171">
    <property type="protein sequence ID" value="EJF40399.1"/>
    <property type="molecule type" value="Genomic_DNA"/>
</dbReference>